<name>A0A814J3B5_9BILA</name>
<protein>
    <submittedName>
        <fullName evidence="1">Uncharacterized protein</fullName>
    </submittedName>
</protein>
<dbReference type="PANTHER" id="PTHR28037">
    <property type="entry name" value="ALCOHOL O-ACETYLTRANSFERASE 1-RELATED"/>
    <property type="match status" value="1"/>
</dbReference>
<organism evidence="1 2">
    <name type="scientific">Brachionus calyciflorus</name>
    <dbReference type="NCBI Taxonomy" id="104777"/>
    <lineage>
        <taxon>Eukaryota</taxon>
        <taxon>Metazoa</taxon>
        <taxon>Spiralia</taxon>
        <taxon>Gnathifera</taxon>
        <taxon>Rotifera</taxon>
        <taxon>Eurotatoria</taxon>
        <taxon>Monogononta</taxon>
        <taxon>Pseudotrocha</taxon>
        <taxon>Ploima</taxon>
        <taxon>Brachionidae</taxon>
        <taxon>Brachionus</taxon>
    </lineage>
</organism>
<dbReference type="Proteomes" id="UP000663879">
    <property type="component" value="Unassembled WGS sequence"/>
</dbReference>
<dbReference type="PANTHER" id="PTHR28037:SF1">
    <property type="entry name" value="ALCOHOL O-ACETYLTRANSFERASE 1-RELATED"/>
    <property type="match status" value="1"/>
</dbReference>
<dbReference type="InterPro" id="IPR052058">
    <property type="entry name" value="Alcohol_O-acetyltransferase"/>
</dbReference>
<keyword evidence="2" id="KW-1185">Reference proteome</keyword>
<gene>
    <name evidence="1" type="ORF">OXX778_LOCUS18015</name>
</gene>
<evidence type="ECO:0000313" key="2">
    <source>
        <dbReference type="Proteomes" id="UP000663879"/>
    </source>
</evidence>
<accession>A0A814J3B5</accession>
<reference evidence="1" key="1">
    <citation type="submission" date="2021-02" db="EMBL/GenBank/DDBJ databases">
        <authorList>
            <person name="Nowell W R."/>
        </authorList>
    </citation>
    <scope>NUCLEOTIDE SEQUENCE</scope>
    <source>
        <strain evidence="1">Ploen Becks lab</strain>
    </source>
</reference>
<proteinExistence type="predicted"/>
<comment type="caution">
    <text evidence="1">The sequence shown here is derived from an EMBL/GenBank/DDBJ whole genome shotgun (WGS) entry which is preliminary data.</text>
</comment>
<dbReference type="AlphaFoldDB" id="A0A814J3B5"/>
<evidence type="ECO:0000313" key="1">
    <source>
        <dbReference type="EMBL" id="CAF1034028.1"/>
    </source>
</evidence>
<dbReference type="EMBL" id="CAJNOC010004804">
    <property type="protein sequence ID" value="CAF1034028.1"/>
    <property type="molecule type" value="Genomic_DNA"/>
</dbReference>
<dbReference type="OrthoDB" id="10129295at2759"/>
<sequence length="471" mass="55402">MNNETQIFNLKAYEKVLTNYCRLGDCLVMSTSFLKNDSNYKLNQDLVLKALVYMQKRHPFLNAHLENHFLKNQVCLKIPHIPNSNRISIEWLDLRDSQVTRQIIINESAKYFSKKFDFDNENLQWKIQIIEYLKEDNKVSYVMNLVVNMLISDGLSITCLSGEIVNILNALIDMRECDEMRIHLKPVDSLHDLCQDLYEKNKKMKSVNDKNVAKLILPDKFRSNKPGYLLDLFKLDKELVDKIISKSKMNNIRLSGYFHTVTLYALRRLFIENYELFPSSVPISFPVNLRFRLEPPVDLNACRFFTAVCECSTEREKFGNYENFWEDAKYVHDLIQEHSNPITGSLFNETHHKFLEVFNQVCILTGTSQKTLKILNFFHPTKCDLNVSNLGKYVNDFYKEFDGKFSIREIYCSDLLTSIPRLFSSIVMHIIFWKGDIMFQTGANNYYLDEKYFKRLNELILLMINETLDLT</sequence>